<organism evidence="4 5">
    <name type="scientific">Microbacterium immunditiarum</name>
    <dbReference type="NCBI Taxonomy" id="337480"/>
    <lineage>
        <taxon>Bacteria</taxon>
        <taxon>Bacillati</taxon>
        <taxon>Actinomycetota</taxon>
        <taxon>Actinomycetes</taxon>
        <taxon>Micrococcales</taxon>
        <taxon>Microbacteriaceae</taxon>
        <taxon>Microbacterium</taxon>
    </lineage>
</organism>
<sequence>MPRHTVPTSQRSGAEAPEDSLAEETISPPDETLTQSTDLSRRNRNRRPVAPRTPTRATARPSAAKASRSAVKPLRSLATLAVVGGLIATVALPAYGAWRPAEDAVTIQQVAADDAQSLVVASNATGVELARGGYAATTEDEIAKKKAQEAAAARARAIQSSVASVPINISMVSPGSGAVRWPLLNFTKGRGLGDSGYHQGVDLLTSCGTPIYAAAAGVVRVSQESFGGYGVAITIDHVINGQKASTLYGHMTYGSRQVAAGQAVEAGQLIGLVGSTGSSTACHLHFEVRINDALVDPWAWLQANAG</sequence>
<feature type="transmembrane region" description="Helical" evidence="2">
    <location>
        <begin position="77"/>
        <end position="98"/>
    </location>
</feature>
<evidence type="ECO:0000313" key="4">
    <source>
        <dbReference type="EMBL" id="NYE19593.1"/>
    </source>
</evidence>
<dbReference type="RefSeq" id="WP_343048686.1">
    <property type="nucleotide sequence ID" value="NZ_JACCBV010000001.1"/>
</dbReference>
<keyword evidence="4" id="KW-0378">Hydrolase</keyword>
<keyword evidence="2" id="KW-0812">Transmembrane</keyword>
<feature type="region of interest" description="Disordered" evidence="1">
    <location>
        <begin position="1"/>
        <end position="70"/>
    </location>
</feature>
<keyword evidence="2" id="KW-0472">Membrane</keyword>
<dbReference type="PANTHER" id="PTHR21666:SF270">
    <property type="entry name" value="MUREIN HYDROLASE ACTIVATOR ENVC"/>
    <property type="match status" value="1"/>
</dbReference>
<gene>
    <name evidence="4" type="ORF">BJ991_001621</name>
</gene>
<proteinExistence type="predicted"/>
<feature type="domain" description="M23ase beta-sheet core" evidence="3">
    <location>
        <begin position="197"/>
        <end position="297"/>
    </location>
</feature>
<dbReference type="InterPro" id="IPR011055">
    <property type="entry name" value="Dup_hybrid_motif"/>
</dbReference>
<keyword evidence="5" id="KW-1185">Reference proteome</keyword>
<comment type="caution">
    <text evidence="4">The sequence shown here is derived from an EMBL/GenBank/DDBJ whole genome shotgun (WGS) entry which is preliminary data.</text>
</comment>
<dbReference type="InterPro" id="IPR050570">
    <property type="entry name" value="Cell_wall_metabolism_enzyme"/>
</dbReference>
<feature type="compositionally biased region" description="Polar residues" evidence="1">
    <location>
        <begin position="1"/>
        <end position="12"/>
    </location>
</feature>
<protein>
    <submittedName>
        <fullName evidence="4">Murein DD-endopeptidase MepM/ murein hydrolase activator NlpD</fullName>
    </submittedName>
</protein>
<reference evidence="4 5" key="1">
    <citation type="submission" date="2020-07" db="EMBL/GenBank/DDBJ databases">
        <title>Sequencing the genomes of 1000 actinobacteria strains.</title>
        <authorList>
            <person name="Klenk H.-P."/>
        </authorList>
    </citation>
    <scope>NUCLEOTIDE SEQUENCE [LARGE SCALE GENOMIC DNA]</scope>
    <source>
        <strain evidence="4 5">DSM 24662</strain>
    </source>
</reference>
<evidence type="ECO:0000256" key="1">
    <source>
        <dbReference type="SAM" id="MobiDB-lite"/>
    </source>
</evidence>
<dbReference type="Proteomes" id="UP000576969">
    <property type="component" value="Unassembled WGS sequence"/>
</dbReference>
<feature type="compositionally biased region" description="Low complexity" evidence="1">
    <location>
        <begin position="50"/>
        <end position="70"/>
    </location>
</feature>
<evidence type="ECO:0000313" key="5">
    <source>
        <dbReference type="Proteomes" id="UP000576969"/>
    </source>
</evidence>
<dbReference type="EMBL" id="JACCBV010000001">
    <property type="protein sequence ID" value="NYE19593.1"/>
    <property type="molecule type" value="Genomic_DNA"/>
</dbReference>
<dbReference type="InterPro" id="IPR016047">
    <property type="entry name" value="M23ase_b-sheet_dom"/>
</dbReference>
<dbReference type="Pfam" id="PF01551">
    <property type="entry name" value="Peptidase_M23"/>
    <property type="match status" value="1"/>
</dbReference>
<dbReference type="SUPFAM" id="SSF51261">
    <property type="entry name" value="Duplicated hybrid motif"/>
    <property type="match status" value="1"/>
</dbReference>
<keyword evidence="2" id="KW-1133">Transmembrane helix</keyword>
<dbReference type="GO" id="GO:0004222">
    <property type="term" value="F:metalloendopeptidase activity"/>
    <property type="evidence" value="ECO:0007669"/>
    <property type="project" value="TreeGrafter"/>
</dbReference>
<evidence type="ECO:0000259" key="3">
    <source>
        <dbReference type="Pfam" id="PF01551"/>
    </source>
</evidence>
<name>A0A7Y9GN68_9MICO</name>
<evidence type="ECO:0000256" key="2">
    <source>
        <dbReference type="SAM" id="Phobius"/>
    </source>
</evidence>
<accession>A0A7Y9GN68</accession>
<dbReference type="Gene3D" id="2.70.70.10">
    <property type="entry name" value="Glucose Permease (Domain IIA)"/>
    <property type="match status" value="1"/>
</dbReference>
<dbReference type="PANTHER" id="PTHR21666">
    <property type="entry name" value="PEPTIDASE-RELATED"/>
    <property type="match status" value="1"/>
</dbReference>
<dbReference type="CDD" id="cd12797">
    <property type="entry name" value="M23_peptidase"/>
    <property type="match status" value="1"/>
</dbReference>
<dbReference type="AlphaFoldDB" id="A0A7Y9GN68"/>